<sequence>MSALKKRKINPFGRDEAPIEALAGASASATDDASYAQHNPGSLIKLRFLLSHALNMIIGPNGSGKSTFVAAVCLGLGGKIDLIKKKSMDDMIKTGESEARLEITIKGHPGQTNFVVERRFARKLTKSYWKINGAPSDIVRVRALVSGFNIQLDNLCHFLPQDRVAEFASLSPEKLLMETERTIGDNTLLEKHKQLITLDDSWVSLVADVEMLEELVKTITAEVEKFELEAKKFQEFEDKARQIDHHKKALPYAKLQDLKEKLKHLRSEREKAKKALDEFDGNTKPLKDLISGVGKELISAASAHDGIKHRIQELTKKVDRQGKEMDDVNQSISALQNEIESLKSRTDTQKRELELSIKEKEDLLRRLQAAEHVDMSQMPELTARRQEKHEEKSQIEEDLDTIKMRHTRLKRDLNRKENSYREERKKLESNDRLEILRSRNGRFRRDLMENAYEAHSLLRKQRTPDMKYFEAPMVCCRVTDRRYAKYFEKMIDNNSLFAFFFENEGQYKATSNILPRHLNVPMRVAGRNTIPQPILLDELKQMGFDGYLSEFITGPETVVRGLSSRSYLNCIPVALNPISPGVQKMLLAPTNSGKPLFGRFIVGDELFIINQSKYGSRQVFYKTEKIPAALLMGEEGLSEEVRREIQKGLEQEKNSIMEMQDQSAPLESEMAALQDTLNKAEDELKQLDDEVKTLRKRQEVKLKLEAKVTHLEERIQQLVRRTTQDLSEQIRAKESEVLRYCISYGEAVRAVADTNAELVAKSVELKKAELLKQQLENKILCYNDLMKELLHRHAELKEIYKNAKARCDEYKRGDAAEEIRQQKLSPEDRESVKKLVEKYLAEEQLSELVLVRKIQQLEDDLSVLANVDRGSLELLKAKRRDLKAAEIRLPQLIEQRNSTKAKIDEIFAPWESELSAMVQKISNAFQKRFITVASDGQVQLSKQERFKDWSLQILVKFRESAELKVLNNQSQSGGERAVSTIFFIMSLQGLTRAPIRIVDEINQGMDPKNEKMAHKYFVKSACKKGQSQYFLVTPKLLPNLYYNEESMAIHCIFAGLHLEPNNPKMSGKGFLDFRRVGQT</sequence>
<comment type="caution">
    <text evidence="7">The sequence shown here is derived from an EMBL/GenBank/DDBJ whole genome shotgun (WGS) entry which is preliminary data.</text>
</comment>
<gene>
    <name evidence="7" type="ORF">HF325_000782</name>
</gene>
<evidence type="ECO:0000313" key="7">
    <source>
        <dbReference type="EMBL" id="KAF8005325.1"/>
    </source>
</evidence>
<evidence type="ECO:0000313" key="8">
    <source>
        <dbReference type="Proteomes" id="UP000649328"/>
    </source>
</evidence>
<comment type="similarity">
    <text evidence="1">Belongs to the SMC family. SMC5 subfamily.</text>
</comment>
<dbReference type="OrthoDB" id="10254973at2759"/>
<evidence type="ECO:0000256" key="4">
    <source>
        <dbReference type="SAM" id="Coils"/>
    </source>
</evidence>
<evidence type="ECO:0000256" key="2">
    <source>
        <dbReference type="ARBA" id="ARBA00018687"/>
    </source>
</evidence>
<dbReference type="Proteomes" id="UP000649328">
    <property type="component" value="Unassembled WGS sequence"/>
</dbReference>
<feature type="coiled-coil region" evidence="4">
    <location>
        <begin position="758"/>
        <end position="813"/>
    </location>
</feature>
<dbReference type="InterPro" id="IPR027417">
    <property type="entry name" value="P-loop_NTPase"/>
</dbReference>
<keyword evidence="8" id="KW-1185">Reference proteome</keyword>
<dbReference type="PANTHER" id="PTHR45916:SF1">
    <property type="entry name" value="STRUCTURAL MAINTENANCE OF CHROMOSOMES PROTEIN 5"/>
    <property type="match status" value="1"/>
</dbReference>
<accession>A0A8H7LF49</accession>
<protein>
    <recommendedName>
        <fullName evidence="2">Structural maintenance of chromosomes protein 5</fullName>
    </recommendedName>
</protein>
<dbReference type="AlphaFoldDB" id="A0A8H7LF49"/>
<feature type="coiled-coil region" evidence="4">
    <location>
        <begin position="875"/>
        <end position="902"/>
    </location>
</feature>
<dbReference type="SUPFAM" id="SSF46579">
    <property type="entry name" value="Prefoldin"/>
    <property type="match status" value="1"/>
</dbReference>
<evidence type="ECO:0000256" key="3">
    <source>
        <dbReference type="ARBA" id="ARBA00023054"/>
    </source>
</evidence>
<reference evidence="7" key="1">
    <citation type="submission" date="2020-10" db="EMBL/GenBank/DDBJ databases">
        <title>The Whole-Genome Sequence of Metschnikowia persimmonesis, a Novel Endophytic Yeast Species Isolated from Medicinal Plant Diospyros kaki Thumb.</title>
        <authorList>
            <person name="Rahmat E."/>
            <person name="Kang Y."/>
        </authorList>
    </citation>
    <scope>NUCLEOTIDE SEQUENCE</scope>
    <source>
        <strain evidence="7">KIOM G15050</strain>
    </source>
</reference>
<dbReference type="GO" id="GO:0030915">
    <property type="term" value="C:Smc5-Smc6 complex"/>
    <property type="evidence" value="ECO:0007669"/>
    <property type="project" value="TreeGrafter"/>
</dbReference>
<feature type="coiled-coil region" evidence="4">
    <location>
        <begin position="642"/>
        <end position="721"/>
    </location>
</feature>
<dbReference type="GO" id="GO:0003697">
    <property type="term" value="F:single-stranded DNA binding"/>
    <property type="evidence" value="ECO:0007669"/>
    <property type="project" value="TreeGrafter"/>
</dbReference>
<dbReference type="Gene3D" id="3.40.50.300">
    <property type="entry name" value="P-loop containing nucleotide triphosphate hydrolases"/>
    <property type="match status" value="2"/>
</dbReference>
<evidence type="ECO:0000256" key="1">
    <source>
        <dbReference type="ARBA" id="ARBA00010171"/>
    </source>
</evidence>
<dbReference type="PANTHER" id="PTHR45916">
    <property type="entry name" value="STRUCTURAL MAINTENANCE OF CHROMOSOMES PROTEIN 5"/>
    <property type="match status" value="1"/>
</dbReference>
<dbReference type="SUPFAM" id="SSF52540">
    <property type="entry name" value="P-loop containing nucleoside triphosphate hydrolases"/>
    <property type="match status" value="1"/>
</dbReference>
<dbReference type="GO" id="GO:0005634">
    <property type="term" value="C:nucleus"/>
    <property type="evidence" value="ECO:0007669"/>
    <property type="project" value="TreeGrafter"/>
</dbReference>
<organism evidence="7 8">
    <name type="scientific">Metschnikowia pulcherrima</name>
    <dbReference type="NCBI Taxonomy" id="27326"/>
    <lineage>
        <taxon>Eukaryota</taxon>
        <taxon>Fungi</taxon>
        <taxon>Dikarya</taxon>
        <taxon>Ascomycota</taxon>
        <taxon>Saccharomycotina</taxon>
        <taxon>Pichiomycetes</taxon>
        <taxon>Metschnikowiaceae</taxon>
        <taxon>Metschnikowia</taxon>
    </lineage>
</organism>
<feature type="domain" description="RecF/RecN/SMC N-terminal" evidence="6">
    <location>
        <begin position="49"/>
        <end position="1033"/>
    </location>
</feature>
<evidence type="ECO:0000259" key="6">
    <source>
        <dbReference type="Pfam" id="PF02463"/>
    </source>
</evidence>
<dbReference type="InterPro" id="IPR003395">
    <property type="entry name" value="RecF/RecN/SMC_N"/>
</dbReference>
<dbReference type="GO" id="GO:0007059">
    <property type="term" value="P:chromosome segregation"/>
    <property type="evidence" value="ECO:0007669"/>
    <property type="project" value="UniProtKB-ARBA"/>
</dbReference>
<evidence type="ECO:0000256" key="5">
    <source>
        <dbReference type="SAM" id="MobiDB-lite"/>
    </source>
</evidence>
<dbReference type="EMBL" id="JACBPP010000001">
    <property type="protein sequence ID" value="KAF8005325.1"/>
    <property type="molecule type" value="Genomic_DNA"/>
</dbReference>
<name>A0A8H7LF49_9ASCO</name>
<proteinExistence type="inferred from homology"/>
<dbReference type="GO" id="GO:0000724">
    <property type="term" value="P:double-strand break repair via homologous recombination"/>
    <property type="evidence" value="ECO:0007669"/>
    <property type="project" value="TreeGrafter"/>
</dbReference>
<dbReference type="Pfam" id="PF02463">
    <property type="entry name" value="SMC_N"/>
    <property type="match status" value="1"/>
</dbReference>
<feature type="region of interest" description="Disordered" evidence="5">
    <location>
        <begin position="382"/>
        <end position="403"/>
    </location>
</feature>
<keyword evidence="3 4" id="KW-0175">Coiled coil</keyword>
<feature type="coiled-coil region" evidence="4">
    <location>
        <begin position="255"/>
        <end position="282"/>
    </location>
</feature>